<evidence type="ECO:0000313" key="2">
    <source>
        <dbReference type="Proteomes" id="UP000799778"/>
    </source>
</evidence>
<evidence type="ECO:0000313" key="1">
    <source>
        <dbReference type="EMBL" id="KAF2011015.1"/>
    </source>
</evidence>
<reference evidence="1" key="1">
    <citation type="journal article" date="2020" name="Stud. Mycol.">
        <title>101 Dothideomycetes genomes: a test case for predicting lifestyles and emergence of pathogens.</title>
        <authorList>
            <person name="Haridas S."/>
            <person name="Albert R."/>
            <person name="Binder M."/>
            <person name="Bloem J."/>
            <person name="Labutti K."/>
            <person name="Salamov A."/>
            <person name="Andreopoulos B."/>
            <person name="Baker S."/>
            <person name="Barry K."/>
            <person name="Bills G."/>
            <person name="Bluhm B."/>
            <person name="Cannon C."/>
            <person name="Castanera R."/>
            <person name="Culley D."/>
            <person name="Daum C."/>
            <person name="Ezra D."/>
            <person name="Gonzalez J."/>
            <person name="Henrissat B."/>
            <person name="Kuo A."/>
            <person name="Liang C."/>
            <person name="Lipzen A."/>
            <person name="Lutzoni F."/>
            <person name="Magnuson J."/>
            <person name="Mondo S."/>
            <person name="Nolan M."/>
            <person name="Ohm R."/>
            <person name="Pangilinan J."/>
            <person name="Park H.-J."/>
            <person name="Ramirez L."/>
            <person name="Alfaro M."/>
            <person name="Sun H."/>
            <person name="Tritt A."/>
            <person name="Yoshinaga Y."/>
            <person name="Zwiers L.-H."/>
            <person name="Turgeon B."/>
            <person name="Goodwin S."/>
            <person name="Spatafora J."/>
            <person name="Crous P."/>
            <person name="Grigoriev I."/>
        </authorList>
    </citation>
    <scope>NUCLEOTIDE SEQUENCE</scope>
    <source>
        <strain evidence="1">CBS 175.79</strain>
    </source>
</reference>
<proteinExistence type="predicted"/>
<dbReference type="Proteomes" id="UP000799778">
    <property type="component" value="Unassembled WGS sequence"/>
</dbReference>
<organism evidence="1 2">
    <name type="scientific">Aaosphaeria arxii CBS 175.79</name>
    <dbReference type="NCBI Taxonomy" id="1450172"/>
    <lineage>
        <taxon>Eukaryota</taxon>
        <taxon>Fungi</taxon>
        <taxon>Dikarya</taxon>
        <taxon>Ascomycota</taxon>
        <taxon>Pezizomycotina</taxon>
        <taxon>Dothideomycetes</taxon>
        <taxon>Pleosporomycetidae</taxon>
        <taxon>Pleosporales</taxon>
        <taxon>Pleosporales incertae sedis</taxon>
        <taxon>Aaosphaeria</taxon>
    </lineage>
</organism>
<protein>
    <submittedName>
        <fullName evidence="1">Uncharacterized protein</fullName>
    </submittedName>
</protein>
<dbReference type="GeneID" id="54291742"/>
<sequence length="198" mass="21999">MNISLSQQYQTFNPHSLIFYQRAQRGISSTASPDLMAITDTTDHLVVHRLADPVPLTPPMFLASPKTNEILRKKGPLQTVGAGGFTLKRRLGDDSQSRIGWVSMRENSVSILFDFPLFAEKFGSCCCRASTVERYAADAVRIQSRQSSDMRGSASFVNVCSRCGRPDLDRGLGFELVIQEYILSCNQFSSLMASQIYS</sequence>
<dbReference type="RefSeq" id="XP_033379354.1">
    <property type="nucleotide sequence ID" value="XM_033534345.1"/>
</dbReference>
<accession>A0A6A5XD20</accession>
<keyword evidence="2" id="KW-1185">Reference proteome</keyword>
<dbReference type="EMBL" id="ML978075">
    <property type="protein sequence ID" value="KAF2011015.1"/>
    <property type="molecule type" value="Genomic_DNA"/>
</dbReference>
<gene>
    <name evidence="1" type="ORF">BU24DRAFT_51052</name>
</gene>
<dbReference type="AlphaFoldDB" id="A0A6A5XD20"/>
<name>A0A6A5XD20_9PLEO</name>